<sequence length="213" mass="24147">MILKWYGHACFYLELDNIKFVMDPYGGDLGYPDLNITADIVTISHNHFDHNNHQVVKSNPRVITSPDKVIINDVACYGIPAYHDLTQGSQRGNNIIFVFEGEGLKIAHCGDLGHPLPAETVKRLNLLDFLLIPIGGVYTIGPETAYQVTKSIQTKVVIPMHYKTEHLKFNLDPVDNYLKHFDSNKIRYLNQPEISVTSDYLKNTSGEIWVLSY</sequence>
<name>A0A9E2BGS9_PSYF1</name>
<dbReference type="Pfam" id="PF13483">
    <property type="entry name" value="Lactamase_B_3"/>
    <property type="match status" value="1"/>
</dbReference>
<evidence type="ECO:0000313" key="1">
    <source>
        <dbReference type="EMBL" id="MBT9144754.1"/>
    </source>
</evidence>
<dbReference type="PANTHER" id="PTHR42967">
    <property type="entry name" value="METAL DEPENDENT HYDROLASE"/>
    <property type="match status" value="1"/>
</dbReference>
<dbReference type="EMBL" id="QLTW01000020">
    <property type="protein sequence ID" value="MBT9144754.1"/>
    <property type="molecule type" value="Genomic_DNA"/>
</dbReference>
<dbReference type="PANTHER" id="PTHR42967:SF1">
    <property type="entry name" value="MBL FOLD METALLO-HYDROLASE"/>
    <property type="match status" value="1"/>
</dbReference>
<organism evidence="1 2">
    <name type="scientific">Psychracetigena formicireducens</name>
    <dbReference type="NCBI Taxonomy" id="2986056"/>
    <lineage>
        <taxon>Bacteria</taxon>
        <taxon>Bacillati</taxon>
        <taxon>Candidatus Lithacetigenota</taxon>
        <taxon>Candidatus Psychracetigena</taxon>
    </lineage>
</organism>
<dbReference type="Proteomes" id="UP000811545">
    <property type="component" value="Unassembled WGS sequence"/>
</dbReference>
<reference evidence="1 2" key="1">
    <citation type="journal article" date="2021" name="bioRxiv">
        <title>Unique metabolic strategies in Hadean analogues reveal hints for primordial physiology.</title>
        <authorList>
            <person name="Nobu M.K."/>
            <person name="Nakai R."/>
            <person name="Tamazawa S."/>
            <person name="Mori H."/>
            <person name="Toyoda A."/>
            <person name="Ijiri A."/>
            <person name="Suzuki S."/>
            <person name="Kurokawa K."/>
            <person name="Kamagata Y."/>
            <person name="Tamaki H."/>
        </authorList>
    </citation>
    <scope>NUCLEOTIDE SEQUENCE [LARGE SCALE GENOMIC DNA]</scope>
    <source>
        <strain evidence="1">BS525</strain>
    </source>
</reference>
<evidence type="ECO:0008006" key="3">
    <source>
        <dbReference type="Google" id="ProtNLM"/>
    </source>
</evidence>
<protein>
    <recommendedName>
        <fullName evidence="3">MBL fold metallo-hydrolase</fullName>
    </recommendedName>
</protein>
<dbReference type="SUPFAM" id="SSF56281">
    <property type="entry name" value="Metallo-hydrolase/oxidoreductase"/>
    <property type="match status" value="1"/>
</dbReference>
<evidence type="ECO:0000313" key="2">
    <source>
        <dbReference type="Proteomes" id="UP000811545"/>
    </source>
</evidence>
<accession>A0A9E2BGS9</accession>
<proteinExistence type="predicted"/>
<comment type="caution">
    <text evidence="1">The sequence shown here is derived from an EMBL/GenBank/DDBJ whole genome shotgun (WGS) entry which is preliminary data.</text>
</comment>
<dbReference type="AlphaFoldDB" id="A0A9E2BGS9"/>
<dbReference type="InterPro" id="IPR036866">
    <property type="entry name" value="RibonucZ/Hydroxyglut_hydro"/>
</dbReference>
<gene>
    <name evidence="1" type="ORF">DDT42_00602</name>
</gene>
<dbReference type="Gene3D" id="3.60.15.10">
    <property type="entry name" value="Ribonuclease Z/Hydroxyacylglutathione hydrolase-like"/>
    <property type="match status" value="1"/>
</dbReference>